<gene>
    <name evidence="2" type="ORF">EC1118_1D0_5721g</name>
</gene>
<keyword evidence="1" id="KW-0812">Transmembrane</keyword>
<dbReference type="EMBL" id="FN393063">
    <property type="protein sequence ID" value="CAY78791.1"/>
    <property type="molecule type" value="Genomic_DNA"/>
</dbReference>
<evidence type="ECO:0000313" key="2">
    <source>
        <dbReference type="EMBL" id="CAY78791.1"/>
    </source>
</evidence>
<evidence type="ECO:0000313" key="3">
    <source>
        <dbReference type="Proteomes" id="UP000000286"/>
    </source>
</evidence>
<proteinExistence type="predicted"/>
<dbReference type="AlphaFoldDB" id="C8Z5K2"/>
<sequence>MYSFHVSATLGASLYCRSNHFEALEIDSWESSNVFNLVVNCSEEKGIPSILILDYCFLQIFYLFVKTFFACTYIIMLAFQVYIFLKEKNNFFIFRYKTEPLYILRWLRS</sequence>
<dbReference type="Proteomes" id="UP000000286">
    <property type="component" value="Chromosome IV"/>
</dbReference>
<name>C8Z5K2_YEAS8</name>
<protein>
    <submittedName>
        <fullName evidence="2">EC1118_1D0_5721p</fullName>
    </submittedName>
</protein>
<keyword evidence="1" id="KW-0472">Membrane</keyword>
<dbReference type="HOGENOM" id="CLU_2186013_0_0_1"/>
<organism evidence="2 3">
    <name type="scientific">Saccharomyces cerevisiae (strain Lalvin EC1118 / Prise de mousse)</name>
    <name type="common">Baker's yeast</name>
    <dbReference type="NCBI Taxonomy" id="643680"/>
    <lineage>
        <taxon>Eukaryota</taxon>
        <taxon>Fungi</taxon>
        <taxon>Dikarya</taxon>
        <taxon>Ascomycota</taxon>
        <taxon>Saccharomycotina</taxon>
        <taxon>Saccharomycetes</taxon>
        <taxon>Saccharomycetales</taxon>
        <taxon>Saccharomycetaceae</taxon>
        <taxon>Saccharomyces</taxon>
    </lineage>
</organism>
<keyword evidence="1" id="KW-1133">Transmembrane helix</keyword>
<reference evidence="2 3" key="1">
    <citation type="journal article" date="2009" name="Proc. Natl. Acad. Sci. U.S.A.">
        <title>Eukaryote-to-eukaryote gene transfer events revealed by the genome sequence of the wine yeast Saccharomyces cerevisiae EC1118.</title>
        <authorList>
            <person name="Novo M."/>
            <person name="Bigey F."/>
            <person name="Beyne E."/>
            <person name="Galeote V."/>
            <person name="Gavory F."/>
            <person name="Mallet S."/>
            <person name="Cambot B."/>
            <person name="Legras J.L."/>
            <person name="Wincker P."/>
            <person name="Casaregola S."/>
            <person name="Dequin S."/>
        </authorList>
    </citation>
    <scope>NUCLEOTIDE SEQUENCE [LARGE SCALE GENOMIC DNA]</scope>
    <source>
        <strain evidence="3">Lalvin EC1118 / Prise de mousse</strain>
    </source>
</reference>
<feature type="transmembrane region" description="Helical" evidence="1">
    <location>
        <begin position="60"/>
        <end position="85"/>
    </location>
</feature>
<evidence type="ECO:0000256" key="1">
    <source>
        <dbReference type="SAM" id="Phobius"/>
    </source>
</evidence>
<accession>C8Z5K2</accession>